<proteinExistence type="inferred from homology"/>
<keyword evidence="5 6" id="KW-0968">Cytoplasmic vesicle</keyword>
<dbReference type="EMBL" id="MU004184">
    <property type="protein sequence ID" value="KAF2499502.1"/>
    <property type="molecule type" value="Genomic_DNA"/>
</dbReference>
<evidence type="ECO:0000256" key="1">
    <source>
        <dbReference type="ARBA" id="ARBA00009535"/>
    </source>
</evidence>
<feature type="repeat" description="CHCR" evidence="7">
    <location>
        <begin position="1279"/>
        <end position="1425"/>
    </location>
</feature>
<dbReference type="InterPro" id="IPR055358">
    <property type="entry name" value="CHCR"/>
</dbReference>
<dbReference type="SMART" id="SM00299">
    <property type="entry name" value="CLH"/>
    <property type="match status" value="7"/>
</dbReference>
<dbReference type="Gene3D" id="1.25.40.10">
    <property type="entry name" value="Tetratricopeptide repeat domain"/>
    <property type="match status" value="3"/>
</dbReference>
<dbReference type="FunFam" id="1.25.40.10:FF:000002">
    <property type="entry name" value="Clathrin heavy chain"/>
    <property type="match status" value="1"/>
</dbReference>
<evidence type="ECO:0000313" key="10">
    <source>
        <dbReference type="Proteomes" id="UP000799750"/>
    </source>
</evidence>
<sequence length="1677" mass="189937">MAPLPIAFQELLSLTAVDILPASIGFNSCTLESDSYICVRQQAENTASPEVIIIDLKNGNNIIRRPIKADSAIMHWNKQIIALKAQQRTLQIFNLEAKAKLKSTTMNEDVVFWKWFSETSLGLVTDNSVYHWDIFDPAQAAPQKMFDRTPNLMGNQIINYRVSDDGNWSVVVGITQNQGRVVGNMQLYSRERGIPQAIEGHAAAFGSIRLEGAPADTKLFTFAVRSATGAKLHIVEVDHAPSNPPFPKKAVDVYFPTEATNDFPVAMQVSKKYSVIYLVTKYGFIHLYDLETGTCIFMNRISSETIFVTSSDSEGAGIIGVNRKGQVLSVKVNEDTIVPYLLQNPANGELAYKLASRAGLPGADNLYEQRFEGLINSGQYIEAARVAANSPRGFLRTPKTIERFKAAPPQANQLSVILQYFGMLLDKGALNKYETLELVKPVLAQGRKHLLEKWLKEDKLECTEELGDLVRSQDLTLALMIYRKGLVHQKVVAALAELGLFDKILPYSSENNYHPDYTVLLQHIVRINVEKGAEFASSLAKHPSGPQVDIDRVVDIFTSQGAYQQATAFLLDVLSGNKPEQAHLQTRLLEMNLLNAPQVADAILGNEMFSYYDKPRIAQLCENAGLLTRALEHNDDPAAIKRIIVQTDKLPEEWLITYFGQLTVELSLDCLNEMLKVNIRQNLQPVVRIAQKYSDLLGPTRIIELLEKYRTAEGLYYYLGAIVNLSEDKDVHFKYIEAATRIGQLNEVERICRESNFYNPEQVKNFLKEAQLTEQLPLIIVCDRFNFIHDLVLYLYKNQQFKSIEVYVQRVNPSRTPAVIGGLLDVDCEESIIKGLLQSVNPASIPIDELVSEVESRNRLKLLLPFLEATLASGNQQQAVYNALAKIYIDSNNNPEKFLKDNDQYDSLVVGKYCEKRDPNLAYIAYRKGQNDLELISITNENAMFKAQARYLLERADEEIWLFVLNDNNMYRRSLVDQVISTAVPESQDPDKVSIAVKAFINSDMPAELIELLEKIILEPSTFSDNPTLQNLLMLTAAKSDRGRMMGYIQNLNNYAPDEIAAQCIELGMYEEAFEIYKKHDDHINASGVLIDHIVSVDRAQEYADRVDLPEVWSKVAKAQLDGLRVTDSIESYIRAGDASNFLEVIEIGTHAGKDEDLIKFLKMARKTQREVPIDTALAFCYARTNQLPELEDFLRSTNTADVEASGDKAYEEGYHEAAKIFYTSISNWAKLATTLVHLEEYQAAVECARKANSTKVWKQVNEACVAKKEFRLAQICGLNLIVHAEELADLVRQYERNGYFDELISLLEAGLGLERAHMGMFTELGIALSKYHPDRVMEHLRLFWSRINIPKMIRACEEAHLWPELVFLYAHYDEWDNAALAMMERSSDAWEHHSFKDTIVKVTNLEIYYRALTHYLEQQPSLLTDLLQALTPRIDVNRVVRMFKNSDNIPLIKPFLLNVQPQNKREVNNAINDLLIETLDYKTLRDSVENYDNYDPVELAQRLQGHDLVFFRQIAANIYRKNKRWDKSIALSKQDKLFKDAIETAALSTKPDVVEELLRYFVDIGSRECYVGMLYACYDLIRPDVVLEVSWRNGLNDFTMPYMINFLSRQAATIETLRIDNEERKAREASQQKDEESTPILGSRLMLTQGPVGAPSPGPYGQANGIAPQPTGYRAF</sequence>
<dbReference type="Proteomes" id="UP000799750">
    <property type="component" value="Unassembled WGS sequence"/>
</dbReference>
<dbReference type="GO" id="GO:0030479">
    <property type="term" value="C:actin cortical patch"/>
    <property type="evidence" value="ECO:0007669"/>
    <property type="project" value="TreeGrafter"/>
</dbReference>
<evidence type="ECO:0000256" key="7">
    <source>
        <dbReference type="PROSITE-ProRule" id="PRU01006"/>
    </source>
</evidence>
<dbReference type="FunFam" id="1.25.40.730:FF:000003">
    <property type="entry name" value="Clathrin heavy chain"/>
    <property type="match status" value="1"/>
</dbReference>
<dbReference type="SUPFAM" id="SSF50989">
    <property type="entry name" value="Clathrin heavy-chain terminal domain"/>
    <property type="match status" value="1"/>
</dbReference>
<protein>
    <recommendedName>
        <fullName evidence="6">Clathrin heavy chain</fullName>
    </recommendedName>
</protein>
<dbReference type="Gene3D" id="1.25.40.730">
    <property type="match status" value="1"/>
</dbReference>
<evidence type="ECO:0000256" key="6">
    <source>
        <dbReference type="PIRNR" id="PIRNR002290"/>
    </source>
</evidence>
<dbReference type="PANTHER" id="PTHR10292">
    <property type="entry name" value="CLATHRIN HEAVY CHAIN RELATED"/>
    <property type="match status" value="1"/>
</dbReference>
<dbReference type="GO" id="GO:0005198">
    <property type="term" value="F:structural molecule activity"/>
    <property type="evidence" value="ECO:0007669"/>
    <property type="project" value="InterPro"/>
</dbReference>
<feature type="repeat" description="CHCR" evidence="7">
    <location>
        <begin position="1133"/>
        <end position="1274"/>
    </location>
</feature>
<feature type="repeat" description="CHCR" evidence="7">
    <location>
        <begin position="838"/>
        <end position="977"/>
    </location>
</feature>
<feature type="repeat" description="CHCR" evidence="7">
    <location>
        <begin position="984"/>
        <end position="1129"/>
    </location>
</feature>
<comment type="function">
    <text evidence="6">Clathrin is the major protein of the polyhedral coat of coated pits and vesicles.</text>
</comment>
<dbReference type="InterPro" id="IPR016024">
    <property type="entry name" value="ARM-type_fold"/>
</dbReference>
<dbReference type="Gene3D" id="2.130.10.110">
    <property type="entry name" value="Clathrin heavy-chain terminal domain"/>
    <property type="match status" value="1"/>
</dbReference>
<dbReference type="GO" id="GO:0006886">
    <property type="term" value="P:intracellular protein transport"/>
    <property type="evidence" value="ECO:0007669"/>
    <property type="project" value="UniProtKB-UniRule"/>
</dbReference>
<dbReference type="FunFam" id="2.130.10.110:FF:000003">
    <property type="entry name" value="Clathrin heavy chain"/>
    <property type="match status" value="1"/>
</dbReference>
<feature type="repeat" description="CHCR" evidence="7">
    <location>
        <begin position="1428"/>
        <end position="1571"/>
    </location>
</feature>
<keyword evidence="4 6" id="KW-0168">Coated pit</keyword>
<accession>A0A6A6R533</accession>
<evidence type="ECO:0000256" key="5">
    <source>
        <dbReference type="ARBA" id="ARBA00023329"/>
    </source>
</evidence>
<dbReference type="GO" id="GO:0030132">
    <property type="term" value="C:clathrin coat of coated pit"/>
    <property type="evidence" value="ECO:0007669"/>
    <property type="project" value="InterPro"/>
</dbReference>
<dbReference type="Pfam" id="PF00637">
    <property type="entry name" value="Clathrin"/>
    <property type="match status" value="7"/>
</dbReference>
<dbReference type="InterPro" id="IPR016025">
    <property type="entry name" value="Clathrin_H-chain_N"/>
</dbReference>
<dbReference type="GO" id="GO:0005829">
    <property type="term" value="C:cytosol"/>
    <property type="evidence" value="ECO:0007669"/>
    <property type="project" value="GOC"/>
</dbReference>
<evidence type="ECO:0000256" key="4">
    <source>
        <dbReference type="ARBA" id="ARBA00023176"/>
    </source>
</evidence>
<dbReference type="PIRSF" id="PIRSF002290">
    <property type="entry name" value="Clathrin_H_chain"/>
    <property type="match status" value="1"/>
</dbReference>
<dbReference type="FunFam" id="1.25.40.10:FF:000001">
    <property type="entry name" value="Clathrin heavy chain"/>
    <property type="match status" value="1"/>
</dbReference>
<gene>
    <name evidence="9" type="ORF">BU16DRAFT_523982</name>
</gene>
<dbReference type="FunFam" id="1.25.40.10:FF:000005">
    <property type="entry name" value="Clathrin heavy chain"/>
    <property type="match status" value="1"/>
</dbReference>
<dbReference type="InterPro" id="IPR011990">
    <property type="entry name" value="TPR-like_helical_dom_sf"/>
</dbReference>
<keyword evidence="10" id="KW-1185">Reference proteome</keyword>
<dbReference type="InterPro" id="IPR000547">
    <property type="entry name" value="Clathrin_H-chain/VPS_repeat"/>
</dbReference>
<dbReference type="Pfam" id="PF13838">
    <property type="entry name" value="Clathrin_H_link"/>
    <property type="match status" value="1"/>
</dbReference>
<organism evidence="9 10">
    <name type="scientific">Lophium mytilinum</name>
    <dbReference type="NCBI Taxonomy" id="390894"/>
    <lineage>
        <taxon>Eukaryota</taxon>
        <taxon>Fungi</taxon>
        <taxon>Dikarya</taxon>
        <taxon>Ascomycota</taxon>
        <taxon>Pezizomycotina</taxon>
        <taxon>Dothideomycetes</taxon>
        <taxon>Pleosporomycetidae</taxon>
        <taxon>Mytilinidiales</taxon>
        <taxon>Mytilinidiaceae</taxon>
        <taxon>Lophium</taxon>
    </lineage>
</organism>
<dbReference type="PANTHER" id="PTHR10292:SF1">
    <property type="entry name" value="CLATHRIN HEAVY CHAIN"/>
    <property type="match status" value="1"/>
</dbReference>
<name>A0A6A6R533_9PEZI</name>
<keyword evidence="3 6" id="KW-0472">Membrane</keyword>
<evidence type="ECO:0000313" key="9">
    <source>
        <dbReference type="EMBL" id="KAF2499502.1"/>
    </source>
</evidence>
<dbReference type="Pfam" id="PF01394">
    <property type="entry name" value="Clathrin_propel"/>
    <property type="match status" value="1"/>
</dbReference>
<keyword evidence="2" id="KW-0677">Repeat</keyword>
<feature type="repeat" description="CHCR" evidence="7">
    <location>
        <begin position="690"/>
        <end position="832"/>
    </location>
</feature>
<dbReference type="FunFam" id="1.25.40.10:FF:000082">
    <property type="entry name" value="Clathrin heavy chain"/>
    <property type="match status" value="1"/>
</dbReference>
<feature type="repeat" description="CHCR" evidence="7">
    <location>
        <begin position="541"/>
        <end position="687"/>
    </location>
</feature>
<dbReference type="GO" id="GO:0006898">
    <property type="term" value="P:receptor-mediated endocytosis"/>
    <property type="evidence" value="ECO:0007669"/>
    <property type="project" value="TreeGrafter"/>
</dbReference>
<dbReference type="OrthoDB" id="2113814at2759"/>
<evidence type="ECO:0000256" key="3">
    <source>
        <dbReference type="ARBA" id="ARBA00023136"/>
    </source>
</evidence>
<reference evidence="9" key="1">
    <citation type="journal article" date="2020" name="Stud. Mycol.">
        <title>101 Dothideomycetes genomes: a test case for predicting lifestyles and emergence of pathogens.</title>
        <authorList>
            <person name="Haridas S."/>
            <person name="Albert R."/>
            <person name="Binder M."/>
            <person name="Bloem J."/>
            <person name="Labutti K."/>
            <person name="Salamov A."/>
            <person name="Andreopoulos B."/>
            <person name="Baker S."/>
            <person name="Barry K."/>
            <person name="Bills G."/>
            <person name="Bluhm B."/>
            <person name="Cannon C."/>
            <person name="Castanera R."/>
            <person name="Culley D."/>
            <person name="Daum C."/>
            <person name="Ezra D."/>
            <person name="Gonzalez J."/>
            <person name="Henrissat B."/>
            <person name="Kuo A."/>
            <person name="Liang C."/>
            <person name="Lipzen A."/>
            <person name="Lutzoni F."/>
            <person name="Magnuson J."/>
            <person name="Mondo S."/>
            <person name="Nolan M."/>
            <person name="Ohm R."/>
            <person name="Pangilinan J."/>
            <person name="Park H.-J."/>
            <person name="Ramirez L."/>
            <person name="Alfaro M."/>
            <person name="Sun H."/>
            <person name="Tritt A."/>
            <person name="Yoshinaga Y."/>
            <person name="Zwiers L.-H."/>
            <person name="Turgeon B."/>
            <person name="Goodwin S."/>
            <person name="Spatafora J."/>
            <person name="Crous P."/>
            <person name="Grigoriev I."/>
        </authorList>
    </citation>
    <scope>NUCLEOTIDE SEQUENCE</scope>
    <source>
        <strain evidence="9">CBS 269.34</strain>
    </source>
</reference>
<dbReference type="GO" id="GO:0071439">
    <property type="term" value="C:clathrin complex"/>
    <property type="evidence" value="ECO:0007669"/>
    <property type="project" value="InterPro"/>
</dbReference>
<evidence type="ECO:0000256" key="2">
    <source>
        <dbReference type="ARBA" id="ARBA00022737"/>
    </source>
</evidence>
<dbReference type="InterPro" id="IPR022365">
    <property type="entry name" value="Clathrin_H-chain_propeller_rpt"/>
</dbReference>
<comment type="similarity">
    <text evidence="1 6">Belongs to the clathrin heavy chain family.</text>
</comment>
<feature type="region of interest" description="Disordered" evidence="8">
    <location>
        <begin position="1653"/>
        <end position="1677"/>
    </location>
</feature>
<dbReference type="GO" id="GO:0030130">
    <property type="term" value="C:clathrin coat of trans-Golgi network vesicle"/>
    <property type="evidence" value="ECO:0007669"/>
    <property type="project" value="InterPro"/>
</dbReference>
<dbReference type="InterPro" id="IPR016341">
    <property type="entry name" value="Clathrin_heavy_chain"/>
</dbReference>
<comment type="subcellular location">
    <subcellularLocation>
        <location evidence="6">Cytoplasmic vesicle membrane</location>
        <topology evidence="6">Peripheral membrane protein</topology>
        <orientation evidence="6">Cytoplasmic side</orientation>
    </subcellularLocation>
    <subcellularLocation>
        <location evidence="6">Membrane</location>
        <location evidence="6">Coated pit</location>
        <topology evidence="6">Peripheral membrane protein</topology>
        <orientation evidence="6">Cytoplasmic side</orientation>
    </subcellularLocation>
</comment>
<dbReference type="PROSITE" id="PS50236">
    <property type="entry name" value="CHCR"/>
    <property type="match status" value="7"/>
</dbReference>
<dbReference type="GO" id="GO:0006895">
    <property type="term" value="P:Golgi to endosome transport"/>
    <property type="evidence" value="ECO:0007669"/>
    <property type="project" value="TreeGrafter"/>
</dbReference>
<dbReference type="GO" id="GO:0032051">
    <property type="term" value="F:clathrin light chain binding"/>
    <property type="evidence" value="ECO:0007669"/>
    <property type="project" value="InterPro"/>
</dbReference>
<dbReference type="SUPFAM" id="SSF48371">
    <property type="entry name" value="ARM repeat"/>
    <property type="match status" value="6"/>
</dbReference>
<evidence type="ECO:0000256" key="8">
    <source>
        <dbReference type="SAM" id="MobiDB-lite"/>
    </source>
</evidence>